<name>A0A6A6N8T2_HEVBR</name>
<evidence type="ECO:0000313" key="2">
    <source>
        <dbReference type="Proteomes" id="UP000467840"/>
    </source>
</evidence>
<accession>A0A6A6N8T2</accession>
<dbReference type="PANTHER" id="PTHR31984">
    <property type="entry name" value="TRANSPORTER, PUTATIVE (DUF179)-RELATED"/>
    <property type="match status" value="1"/>
</dbReference>
<dbReference type="Gene3D" id="3.40.1740.10">
    <property type="entry name" value="VC0467-like"/>
    <property type="match status" value="1"/>
</dbReference>
<dbReference type="Proteomes" id="UP000467840">
    <property type="component" value="Chromosome 11"/>
</dbReference>
<dbReference type="InterPro" id="IPR003774">
    <property type="entry name" value="AlgH-like"/>
</dbReference>
<reference evidence="1 2" key="1">
    <citation type="journal article" date="2020" name="Mol. Plant">
        <title>The Chromosome-Based Rubber Tree Genome Provides New Insights into Spurge Genome Evolution and Rubber Biosynthesis.</title>
        <authorList>
            <person name="Liu J."/>
            <person name="Shi C."/>
            <person name="Shi C.C."/>
            <person name="Li W."/>
            <person name="Zhang Q.J."/>
            <person name="Zhang Y."/>
            <person name="Li K."/>
            <person name="Lu H.F."/>
            <person name="Shi C."/>
            <person name="Zhu S.T."/>
            <person name="Xiao Z.Y."/>
            <person name="Nan H."/>
            <person name="Yue Y."/>
            <person name="Zhu X.G."/>
            <person name="Wu Y."/>
            <person name="Hong X.N."/>
            <person name="Fan G.Y."/>
            <person name="Tong Y."/>
            <person name="Zhang D."/>
            <person name="Mao C.L."/>
            <person name="Liu Y.L."/>
            <person name="Hao S.J."/>
            <person name="Liu W.Q."/>
            <person name="Lv M.Q."/>
            <person name="Zhang H.B."/>
            <person name="Liu Y."/>
            <person name="Hu-Tang G.R."/>
            <person name="Wang J.P."/>
            <person name="Wang J.H."/>
            <person name="Sun Y.H."/>
            <person name="Ni S.B."/>
            <person name="Chen W.B."/>
            <person name="Zhang X.C."/>
            <person name="Jiao Y.N."/>
            <person name="Eichler E.E."/>
            <person name="Li G.H."/>
            <person name="Liu X."/>
            <person name="Gao L.Z."/>
        </authorList>
    </citation>
    <scope>NUCLEOTIDE SEQUENCE [LARGE SCALE GENOMIC DNA]</scope>
    <source>
        <strain evidence="2">cv. GT1</strain>
        <tissue evidence="1">Leaf</tissue>
    </source>
</reference>
<dbReference type="SUPFAM" id="SSF143456">
    <property type="entry name" value="VC0467-like"/>
    <property type="match status" value="1"/>
</dbReference>
<sequence length="168" mass="19108">MAPFDKSMVLIVKVNQNTGFEGLIYNNLIKWDSVDDLDKGFELLKEAPLSLGGPLIKGGKPFVALTRRLIKDQYPEVASGIYFLDQKATLHEIEELKSGNQSIADYWFFFGYASWGWDQLYDEIAAGAWELILMVKQPSIEVIEKRALFVKSLPVIEINTNFIKVLNF</sequence>
<comment type="caution">
    <text evidence="1">The sequence shown here is derived from an EMBL/GenBank/DDBJ whole genome shotgun (WGS) entry which is preliminary data.</text>
</comment>
<protein>
    <recommendedName>
        <fullName evidence="3">Transcriptional regulator</fullName>
    </recommendedName>
</protein>
<organism evidence="1 2">
    <name type="scientific">Hevea brasiliensis</name>
    <name type="common">Para rubber tree</name>
    <name type="synonym">Siphonia brasiliensis</name>
    <dbReference type="NCBI Taxonomy" id="3981"/>
    <lineage>
        <taxon>Eukaryota</taxon>
        <taxon>Viridiplantae</taxon>
        <taxon>Streptophyta</taxon>
        <taxon>Embryophyta</taxon>
        <taxon>Tracheophyta</taxon>
        <taxon>Spermatophyta</taxon>
        <taxon>Magnoliopsida</taxon>
        <taxon>eudicotyledons</taxon>
        <taxon>Gunneridae</taxon>
        <taxon>Pentapetalae</taxon>
        <taxon>rosids</taxon>
        <taxon>fabids</taxon>
        <taxon>Malpighiales</taxon>
        <taxon>Euphorbiaceae</taxon>
        <taxon>Crotonoideae</taxon>
        <taxon>Micrandreae</taxon>
        <taxon>Hevea</taxon>
    </lineage>
</organism>
<keyword evidence="2" id="KW-1185">Reference proteome</keyword>
<dbReference type="AlphaFoldDB" id="A0A6A6N8T2"/>
<dbReference type="Pfam" id="PF02622">
    <property type="entry name" value="DUF179"/>
    <property type="match status" value="1"/>
</dbReference>
<proteinExistence type="predicted"/>
<evidence type="ECO:0000313" key="1">
    <source>
        <dbReference type="EMBL" id="KAF2322602.1"/>
    </source>
</evidence>
<dbReference type="PANTHER" id="PTHR31984:SF12">
    <property type="entry name" value="THIOREDOXIN DOMAIN-CONTAINING PROTEIN"/>
    <property type="match status" value="1"/>
</dbReference>
<dbReference type="EMBL" id="JAAGAX010000002">
    <property type="protein sequence ID" value="KAF2322602.1"/>
    <property type="molecule type" value="Genomic_DNA"/>
</dbReference>
<gene>
    <name evidence="1" type="ORF">GH714_020242</name>
</gene>
<evidence type="ECO:0008006" key="3">
    <source>
        <dbReference type="Google" id="ProtNLM"/>
    </source>
</evidence>